<evidence type="ECO:0000313" key="1">
    <source>
        <dbReference type="EMBL" id="CAB4334564.1"/>
    </source>
</evidence>
<proteinExistence type="predicted"/>
<name>A0A6J5YWL6_9ZZZZ</name>
<organism evidence="1">
    <name type="scientific">freshwater metagenome</name>
    <dbReference type="NCBI Taxonomy" id="449393"/>
    <lineage>
        <taxon>unclassified sequences</taxon>
        <taxon>metagenomes</taxon>
        <taxon>ecological metagenomes</taxon>
    </lineage>
</organism>
<sequence length="60" mass="6406">MDGGWWASFPSHDMQAVFAVIAEQPAAKIGVSVAGESFDLTPRADGREVLQDVSAKCARQ</sequence>
<dbReference type="AlphaFoldDB" id="A0A6J5YWL6"/>
<reference evidence="1" key="1">
    <citation type="submission" date="2020-05" db="EMBL/GenBank/DDBJ databases">
        <authorList>
            <person name="Chiriac C."/>
            <person name="Salcher M."/>
            <person name="Ghai R."/>
            <person name="Kavagutti S V."/>
        </authorList>
    </citation>
    <scope>NUCLEOTIDE SEQUENCE</scope>
</reference>
<dbReference type="EMBL" id="CAESAN010000003">
    <property type="protein sequence ID" value="CAB4334564.1"/>
    <property type="molecule type" value="Genomic_DNA"/>
</dbReference>
<protein>
    <submittedName>
        <fullName evidence="1">Unannotated protein</fullName>
    </submittedName>
</protein>
<accession>A0A6J5YWL6</accession>
<gene>
    <name evidence="1" type="ORF">UFOPK3547_00077</name>
</gene>